<gene>
    <name evidence="2" type="ORF">H4O21_01245</name>
</gene>
<comment type="caution">
    <text evidence="2">The sequence shown here is derived from an EMBL/GenBank/DDBJ whole genome shotgun (WGS) entry which is preliminary data.</text>
</comment>
<accession>A0A839ILP8</accession>
<dbReference type="EMBL" id="JACJFM010000001">
    <property type="protein sequence ID" value="MBB1485246.1"/>
    <property type="molecule type" value="Genomic_DNA"/>
</dbReference>
<proteinExistence type="predicted"/>
<evidence type="ECO:0008006" key="4">
    <source>
        <dbReference type="Google" id="ProtNLM"/>
    </source>
</evidence>
<feature type="transmembrane region" description="Helical" evidence="1">
    <location>
        <begin position="71"/>
        <end position="88"/>
    </location>
</feature>
<reference evidence="2 3" key="1">
    <citation type="submission" date="2020-08" db="EMBL/GenBank/DDBJ databases">
        <title>Oceanospirillum sp. nov. isolated from marine sediment.</title>
        <authorList>
            <person name="Ji X."/>
        </authorList>
    </citation>
    <scope>NUCLEOTIDE SEQUENCE [LARGE SCALE GENOMIC DNA]</scope>
    <source>
        <strain evidence="2 3">D5</strain>
    </source>
</reference>
<organism evidence="2 3">
    <name type="scientific">Oceanospirillum sediminis</name>
    <dbReference type="NCBI Taxonomy" id="2760088"/>
    <lineage>
        <taxon>Bacteria</taxon>
        <taxon>Pseudomonadati</taxon>
        <taxon>Pseudomonadota</taxon>
        <taxon>Gammaproteobacteria</taxon>
        <taxon>Oceanospirillales</taxon>
        <taxon>Oceanospirillaceae</taxon>
        <taxon>Oceanospirillum</taxon>
    </lineage>
</organism>
<protein>
    <recommendedName>
        <fullName evidence="4">DUF2232 domain-containing protein</fullName>
    </recommendedName>
</protein>
<keyword evidence="1" id="KW-1133">Transmembrane helix</keyword>
<dbReference type="RefSeq" id="WP_182807016.1">
    <property type="nucleotide sequence ID" value="NZ_JACJFM010000001.1"/>
</dbReference>
<evidence type="ECO:0000313" key="3">
    <source>
        <dbReference type="Proteomes" id="UP000565262"/>
    </source>
</evidence>
<keyword evidence="1" id="KW-0812">Transmembrane</keyword>
<evidence type="ECO:0000313" key="2">
    <source>
        <dbReference type="EMBL" id="MBB1485246.1"/>
    </source>
</evidence>
<feature type="transmembrane region" description="Helical" evidence="1">
    <location>
        <begin position="190"/>
        <end position="208"/>
    </location>
</feature>
<evidence type="ECO:0000256" key="1">
    <source>
        <dbReference type="SAM" id="Phobius"/>
    </source>
</evidence>
<feature type="transmembrane region" description="Helical" evidence="1">
    <location>
        <begin position="15"/>
        <end position="41"/>
    </location>
</feature>
<feature type="transmembrane region" description="Helical" evidence="1">
    <location>
        <begin position="247"/>
        <end position="269"/>
    </location>
</feature>
<feature type="transmembrane region" description="Helical" evidence="1">
    <location>
        <begin position="215"/>
        <end position="235"/>
    </location>
</feature>
<keyword evidence="3" id="KW-1185">Reference proteome</keyword>
<keyword evidence="1" id="KW-0472">Membrane</keyword>
<sequence>MRFIATYALTSRTNAIIATAMGAAIPMCFWVAAAVVGLITLRKGSQEGSTVMLWGSLPAVFWLSQGDPTPALVIIGVMLMAMVLRSTVSWSQTLVAGAVMGAITGSTVEWLPPEIMSQLAELGREMISGSEGLAEQAGIQLDQFLINTFTGMISAFHTLVMALSLILARWWQAREFNPGGFQLEFHQLRLSVWSALTLGIVIVFGAGVTPEALKWIPSLTIPLALACIALVHGVVTIKQLSKTWLTVFYVLLFIMGHSLYVFMIFVAFLDSALNFRQRLTTGKTDL</sequence>
<name>A0A839ILP8_9GAMM</name>
<dbReference type="AlphaFoldDB" id="A0A839ILP8"/>
<feature type="transmembrane region" description="Helical" evidence="1">
    <location>
        <begin position="144"/>
        <end position="170"/>
    </location>
</feature>
<dbReference type="Proteomes" id="UP000565262">
    <property type="component" value="Unassembled WGS sequence"/>
</dbReference>